<dbReference type="InterPro" id="IPR011004">
    <property type="entry name" value="Trimer_LpxA-like_sf"/>
</dbReference>
<dbReference type="PANTHER" id="PTHR42811">
    <property type="entry name" value="SERINE ACETYLTRANSFERASE"/>
    <property type="match status" value="1"/>
</dbReference>
<dbReference type="EC" id="2.3.1.30" evidence="1"/>
<dbReference type="RefSeq" id="WP_066754516.1">
    <property type="nucleotide sequence ID" value="NZ_JBHUMB010000006.1"/>
</dbReference>
<organism evidence="2 3">
    <name type="scientific">Sphingobacterium populi</name>
    <dbReference type="NCBI Taxonomy" id="1812824"/>
    <lineage>
        <taxon>Bacteria</taxon>
        <taxon>Pseudomonadati</taxon>
        <taxon>Bacteroidota</taxon>
        <taxon>Sphingobacteriia</taxon>
        <taxon>Sphingobacteriales</taxon>
        <taxon>Sphingobacteriaceae</taxon>
        <taxon>Sphingobacterium</taxon>
    </lineage>
</organism>
<protein>
    <recommendedName>
        <fullName evidence="1">Serine acetyltransferase</fullName>
        <ecNumber evidence="1">2.3.1.30</ecNumber>
    </recommendedName>
</protein>
<proteinExistence type="inferred from homology"/>
<comment type="caution">
    <text evidence="2">The sequence shown here is derived from an EMBL/GenBank/DDBJ whole genome shotgun (WGS) entry which is preliminary data.</text>
</comment>
<dbReference type="InterPro" id="IPR005881">
    <property type="entry name" value="Ser_O-AcTrfase"/>
</dbReference>
<dbReference type="SUPFAM" id="SSF51161">
    <property type="entry name" value="Trimeric LpxA-like enzymes"/>
    <property type="match status" value="1"/>
</dbReference>
<accession>A0ABW5UE49</accession>
<name>A0ABW5UE49_9SPHI</name>
<keyword evidence="1" id="KW-0808">Transferase</keyword>
<keyword evidence="1" id="KW-0012">Acyltransferase</keyword>
<dbReference type="InterPro" id="IPR001451">
    <property type="entry name" value="Hexapep"/>
</dbReference>
<reference evidence="3" key="1">
    <citation type="journal article" date="2019" name="Int. J. Syst. Evol. Microbiol.">
        <title>The Global Catalogue of Microorganisms (GCM) 10K type strain sequencing project: providing services to taxonomists for standard genome sequencing and annotation.</title>
        <authorList>
            <consortium name="The Broad Institute Genomics Platform"/>
            <consortium name="The Broad Institute Genome Sequencing Center for Infectious Disease"/>
            <person name="Wu L."/>
            <person name="Ma J."/>
        </authorList>
    </citation>
    <scope>NUCLEOTIDE SEQUENCE [LARGE SCALE GENOMIC DNA]</scope>
    <source>
        <strain evidence="3">KCTC 42247</strain>
    </source>
</reference>
<gene>
    <name evidence="2" type="ORF">ACFSQ6_06160</name>
</gene>
<evidence type="ECO:0000313" key="2">
    <source>
        <dbReference type="EMBL" id="MFD2742977.1"/>
    </source>
</evidence>
<comment type="similarity">
    <text evidence="1">Belongs to the transferase hexapeptide repeat family.</text>
</comment>
<comment type="catalytic activity">
    <reaction evidence="1">
        <text>L-serine + acetyl-CoA = O-acetyl-L-serine + CoA</text>
        <dbReference type="Rhea" id="RHEA:24560"/>
        <dbReference type="ChEBI" id="CHEBI:33384"/>
        <dbReference type="ChEBI" id="CHEBI:57287"/>
        <dbReference type="ChEBI" id="CHEBI:57288"/>
        <dbReference type="ChEBI" id="CHEBI:58340"/>
        <dbReference type="EC" id="2.3.1.30"/>
    </reaction>
</comment>
<dbReference type="Pfam" id="PF14602">
    <property type="entry name" value="Hexapep_2"/>
    <property type="match status" value="1"/>
</dbReference>
<evidence type="ECO:0000256" key="1">
    <source>
        <dbReference type="PIRNR" id="PIRNR000441"/>
    </source>
</evidence>
<keyword evidence="3" id="KW-1185">Reference proteome</keyword>
<dbReference type="PIRSF" id="PIRSF000441">
    <property type="entry name" value="CysE"/>
    <property type="match status" value="1"/>
</dbReference>
<dbReference type="EMBL" id="JBHUMB010000006">
    <property type="protein sequence ID" value="MFD2742977.1"/>
    <property type="molecule type" value="Genomic_DNA"/>
</dbReference>
<sequence>MINSKQDLDFYLKSDFSRFDRKPNLKDYILSNEIWYIYHYQRHLRYVEYYMNTNKSKLLFLYHFFKYKRLGFKLRFTIYPNTVGPGLRIYHAGDFIHVKKLCKIGRNCTLLPGVVIGNKNLEDDGSQVFIGDNVYFGLGARVFGKVKIGDDVVVGANSVVVKDIASNCVVSGIPAKVIKMK</sequence>
<dbReference type="Gene3D" id="2.160.10.10">
    <property type="entry name" value="Hexapeptide repeat proteins"/>
    <property type="match status" value="1"/>
</dbReference>
<evidence type="ECO:0000313" key="3">
    <source>
        <dbReference type="Proteomes" id="UP001597418"/>
    </source>
</evidence>
<dbReference type="Proteomes" id="UP001597418">
    <property type="component" value="Unassembled WGS sequence"/>
</dbReference>